<dbReference type="SUPFAM" id="SSF103657">
    <property type="entry name" value="BAR/IMD domain-like"/>
    <property type="match status" value="1"/>
</dbReference>
<dbReference type="Gene3D" id="2.30.30.40">
    <property type="entry name" value="SH3 Domains"/>
    <property type="match status" value="1"/>
</dbReference>
<sequence>MVGRYFWKKKMMPRVAALDFQKDIVRAAESFTSVGCKHIEVGTKFSEDCCRYGGENINNGELAKAASIYGSTLMHLEKEFEEFNRTLSLQIMEPLKQMITGAPLEDARHLAQRYSRMRHEAELQAAEMSRRQLRVREAPIPENTAKLQTSEAKMHELKANMAVLGKEAAAALAAVESQQQRLTLQRLVAMIDAEKSFHLRLAAILDEVEAEIVTEKQKKESAPPSAPNLTVSQSCVDKALYFLAEAMHPFEATSLNELSLAVGDYVVVRQFVFFTLRCGACQPVYQAEIKVCTMQRKNFDVCGTDECAVFNLNFFDSVPLIIKRLGYRVLDPCLHRSESMLHLHRESDARSGSMRPDPAKQADQTRCATIRSGCRPMRCERDCTVLIRSAAGRKPLSPPRFQVFPRKNPRFACQSTSGGFLREFASIWRWIWRHSSLVLQVFWRFYRALKVTPTGWAEGECRGRAGWFPAAYVEKRHGTPTSKVEPEAF</sequence>
<dbReference type="InterPro" id="IPR050384">
    <property type="entry name" value="Endophilin_SH3RF"/>
</dbReference>
<dbReference type="SUPFAM" id="SSF50044">
    <property type="entry name" value="SH3-domain"/>
    <property type="match status" value="1"/>
</dbReference>
<organism evidence="2 3">
    <name type="scientific">Colocasia esculenta</name>
    <name type="common">Wild taro</name>
    <name type="synonym">Arum esculentum</name>
    <dbReference type="NCBI Taxonomy" id="4460"/>
    <lineage>
        <taxon>Eukaryota</taxon>
        <taxon>Viridiplantae</taxon>
        <taxon>Streptophyta</taxon>
        <taxon>Embryophyta</taxon>
        <taxon>Tracheophyta</taxon>
        <taxon>Spermatophyta</taxon>
        <taxon>Magnoliopsida</taxon>
        <taxon>Liliopsida</taxon>
        <taxon>Araceae</taxon>
        <taxon>Aroideae</taxon>
        <taxon>Colocasieae</taxon>
        <taxon>Colocasia</taxon>
    </lineage>
</organism>
<keyword evidence="3" id="KW-1185">Reference proteome</keyword>
<evidence type="ECO:0000313" key="2">
    <source>
        <dbReference type="EMBL" id="MQM16603.1"/>
    </source>
</evidence>
<reference evidence="2" key="1">
    <citation type="submission" date="2017-07" db="EMBL/GenBank/DDBJ databases">
        <title>Taro Niue Genome Assembly and Annotation.</title>
        <authorList>
            <person name="Atibalentja N."/>
            <person name="Keating K."/>
            <person name="Fields C.J."/>
        </authorList>
    </citation>
    <scope>NUCLEOTIDE SEQUENCE</scope>
    <source>
        <strain evidence="2">Niue_2</strain>
        <tissue evidence="2">Leaf</tissue>
    </source>
</reference>
<dbReference type="AlphaFoldDB" id="A0A843XBC4"/>
<dbReference type="EMBL" id="NMUH01007080">
    <property type="protein sequence ID" value="MQM16603.1"/>
    <property type="molecule type" value="Genomic_DNA"/>
</dbReference>
<accession>A0A843XBC4</accession>
<dbReference type="InterPro" id="IPR036028">
    <property type="entry name" value="SH3-like_dom_sf"/>
</dbReference>
<dbReference type="PANTHER" id="PTHR14167:SF77">
    <property type="entry name" value="SH3 DOMAIN-CONTAINING PROTEIN 3"/>
    <property type="match status" value="1"/>
</dbReference>
<comment type="caution">
    <text evidence="2">The sequence shown here is derived from an EMBL/GenBank/DDBJ whole genome shotgun (WGS) entry which is preliminary data.</text>
</comment>
<feature type="coiled-coil region" evidence="1">
    <location>
        <begin position="104"/>
        <end position="167"/>
    </location>
</feature>
<name>A0A843XBC4_COLES</name>
<evidence type="ECO:0008006" key="4">
    <source>
        <dbReference type="Google" id="ProtNLM"/>
    </source>
</evidence>
<dbReference type="PANTHER" id="PTHR14167">
    <property type="entry name" value="SH3 DOMAIN-CONTAINING"/>
    <property type="match status" value="1"/>
</dbReference>
<dbReference type="Gene3D" id="1.20.1270.60">
    <property type="entry name" value="Arfaptin homology (AH) domain/BAR domain"/>
    <property type="match status" value="1"/>
</dbReference>
<proteinExistence type="predicted"/>
<dbReference type="OrthoDB" id="443981at2759"/>
<evidence type="ECO:0000256" key="1">
    <source>
        <dbReference type="SAM" id="Coils"/>
    </source>
</evidence>
<dbReference type="Proteomes" id="UP000652761">
    <property type="component" value="Unassembled WGS sequence"/>
</dbReference>
<gene>
    <name evidence="2" type="ORF">Taro_049561</name>
</gene>
<dbReference type="InterPro" id="IPR027267">
    <property type="entry name" value="AH/BAR_dom_sf"/>
</dbReference>
<protein>
    <recommendedName>
        <fullName evidence="4">BAR domain-containing protein</fullName>
    </recommendedName>
</protein>
<evidence type="ECO:0000313" key="3">
    <source>
        <dbReference type="Proteomes" id="UP000652761"/>
    </source>
</evidence>
<keyword evidence="1" id="KW-0175">Coiled coil</keyword>